<dbReference type="Proteomes" id="UP000054023">
    <property type="component" value="Unassembled WGS sequence"/>
</dbReference>
<evidence type="ECO:0000256" key="1">
    <source>
        <dbReference type="SAM" id="MobiDB-lite"/>
    </source>
</evidence>
<feature type="transmembrane region" description="Helical" evidence="2">
    <location>
        <begin position="12"/>
        <end position="39"/>
    </location>
</feature>
<keyword evidence="2" id="KW-0472">Membrane</keyword>
<feature type="compositionally biased region" description="Low complexity" evidence="1">
    <location>
        <begin position="46"/>
        <end position="58"/>
    </location>
</feature>
<reference evidence="4" key="1">
    <citation type="submission" date="2015-12" db="EMBL/GenBank/DDBJ databases">
        <authorList>
            <person name="Nair G.R."/>
            <person name="Kaur G."/>
            <person name="Mayilraj S."/>
        </authorList>
    </citation>
    <scope>NUCLEOTIDE SEQUENCE [LARGE SCALE GENOMIC DNA]</scope>
    <source>
        <strain evidence="4">CD08_7</strain>
    </source>
</reference>
<sequence>MHQPGGMMFDGLYFWNLIWSFFTLLSLVFVPVLFVMIYLNTRGPRAGPGQAAGPAASAGGAGAGAVEEHPGKRAA</sequence>
<name>A0A0W8IKE3_9MICC</name>
<gene>
    <name evidence="3" type="ORF">AVL63_07555</name>
</gene>
<keyword evidence="2" id="KW-1133">Transmembrane helix</keyword>
<evidence type="ECO:0000313" key="3">
    <source>
        <dbReference type="EMBL" id="KUG60262.1"/>
    </source>
</evidence>
<dbReference type="AlphaFoldDB" id="A0A0W8IKE3"/>
<accession>A0A0W8IKE3</accession>
<dbReference type="RefSeq" id="WP_058887247.1">
    <property type="nucleotide sequence ID" value="NZ_LQBM01000001.1"/>
</dbReference>
<evidence type="ECO:0000313" key="4">
    <source>
        <dbReference type="Proteomes" id="UP000054023"/>
    </source>
</evidence>
<organism evidence="3 4">
    <name type="scientific">Nesterenkonia jeotgali</name>
    <dbReference type="NCBI Taxonomy" id="317018"/>
    <lineage>
        <taxon>Bacteria</taxon>
        <taxon>Bacillati</taxon>
        <taxon>Actinomycetota</taxon>
        <taxon>Actinomycetes</taxon>
        <taxon>Micrococcales</taxon>
        <taxon>Micrococcaceae</taxon>
        <taxon>Nesterenkonia</taxon>
    </lineage>
</organism>
<evidence type="ECO:0000256" key="2">
    <source>
        <dbReference type="SAM" id="Phobius"/>
    </source>
</evidence>
<feature type="region of interest" description="Disordered" evidence="1">
    <location>
        <begin position="46"/>
        <end position="75"/>
    </location>
</feature>
<dbReference type="EMBL" id="LQBM01000001">
    <property type="protein sequence ID" value="KUG60262.1"/>
    <property type="molecule type" value="Genomic_DNA"/>
</dbReference>
<keyword evidence="2" id="KW-0812">Transmembrane</keyword>
<feature type="compositionally biased region" description="Basic and acidic residues" evidence="1">
    <location>
        <begin position="66"/>
        <end position="75"/>
    </location>
</feature>
<keyword evidence="4" id="KW-1185">Reference proteome</keyword>
<proteinExistence type="predicted"/>
<dbReference type="STRING" id="317018.AVL63_07555"/>
<comment type="caution">
    <text evidence="3">The sequence shown here is derived from an EMBL/GenBank/DDBJ whole genome shotgun (WGS) entry which is preliminary data.</text>
</comment>
<protein>
    <submittedName>
        <fullName evidence="3">Uncharacterized protein</fullName>
    </submittedName>
</protein>